<accession>A0AA37HJY0</accession>
<keyword evidence="1" id="KW-1133">Transmembrane helix</keyword>
<feature type="transmembrane region" description="Helical" evidence="1">
    <location>
        <begin position="31"/>
        <end position="49"/>
    </location>
</feature>
<keyword evidence="1" id="KW-0812">Transmembrane</keyword>
<organism evidence="2 3">
    <name type="scientific">Methylobacterium gregans</name>
    <dbReference type="NCBI Taxonomy" id="374424"/>
    <lineage>
        <taxon>Bacteria</taxon>
        <taxon>Pseudomonadati</taxon>
        <taxon>Pseudomonadota</taxon>
        <taxon>Alphaproteobacteria</taxon>
        <taxon>Hyphomicrobiales</taxon>
        <taxon>Methylobacteriaceae</taxon>
        <taxon>Methylobacterium</taxon>
    </lineage>
</organism>
<evidence type="ECO:0000313" key="2">
    <source>
        <dbReference type="EMBL" id="GJD77194.1"/>
    </source>
</evidence>
<evidence type="ECO:0000256" key="1">
    <source>
        <dbReference type="SAM" id="Phobius"/>
    </source>
</evidence>
<proteinExistence type="predicted"/>
<evidence type="ECO:0000313" key="3">
    <source>
        <dbReference type="Proteomes" id="UP001055108"/>
    </source>
</evidence>
<sequence>MSRDTLIPLLLAAGFTLGCIGIHSARRYTDTVTLVLVLLLGFVASLHVGRHAHVSGHRTAEHAGPNHNWIAELTYYPP</sequence>
<keyword evidence="3" id="KW-1185">Reference proteome</keyword>
<protein>
    <submittedName>
        <fullName evidence="2">Uncharacterized protein</fullName>
    </submittedName>
</protein>
<gene>
    <name evidence="2" type="ORF">NBEOAGPD_0397</name>
</gene>
<dbReference type="Proteomes" id="UP001055108">
    <property type="component" value="Unassembled WGS sequence"/>
</dbReference>
<dbReference type="PROSITE" id="PS51257">
    <property type="entry name" value="PROKAR_LIPOPROTEIN"/>
    <property type="match status" value="1"/>
</dbReference>
<reference evidence="2" key="1">
    <citation type="journal article" date="2016" name="Front. Microbiol.">
        <title>Genome Sequence of the Piezophilic, Mesophilic Sulfate-Reducing Bacterium Desulfovibrio indicus J2T.</title>
        <authorList>
            <person name="Cao J."/>
            <person name="Maignien L."/>
            <person name="Shao Z."/>
            <person name="Alain K."/>
            <person name="Jebbar M."/>
        </authorList>
    </citation>
    <scope>NUCLEOTIDE SEQUENCE</scope>
    <source>
        <strain evidence="2">NBRC 103626</strain>
    </source>
</reference>
<dbReference type="RefSeq" id="WP_238300861.1">
    <property type="nucleotide sequence ID" value="NZ_BPQM01000008.1"/>
</dbReference>
<keyword evidence="1" id="KW-0472">Membrane</keyword>
<name>A0AA37HJY0_9HYPH</name>
<dbReference type="EMBL" id="BPQM01000008">
    <property type="protein sequence ID" value="GJD77194.1"/>
    <property type="molecule type" value="Genomic_DNA"/>
</dbReference>
<reference evidence="2" key="2">
    <citation type="submission" date="2021-08" db="EMBL/GenBank/DDBJ databases">
        <authorList>
            <person name="Tani A."/>
            <person name="Ola A."/>
            <person name="Ogura Y."/>
            <person name="Katsura K."/>
            <person name="Hayashi T."/>
        </authorList>
    </citation>
    <scope>NUCLEOTIDE SEQUENCE</scope>
    <source>
        <strain evidence="2">NBRC 103626</strain>
    </source>
</reference>
<dbReference type="AlphaFoldDB" id="A0AA37HJY0"/>
<comment type="caution">
    <text evidence="2">The sequence shown here is derived from an EMBL/GenBank/DDBJ whole genome shotgun (WGS) entry which is preliminary data.</text>
</comment>